<proteinExistence type="predicted"/>
<dbReference type="AlphaFoldDB" id="A0A183F0W1"/>
<dbReference type="EMBL" id="UYRT01114988">
    <property type="protein sequence ID" value="VDN49579.1"/>
    <property type="molecule type" value="Genomic_DNA"/>
</dbReference>
<keyword evidence="2" id="KW-1185">Reference proteome</keyword>
<gene>
    <name evidence="1" type="ORF">GPUH_LOCUS26852</name>
</gene>
<reference evidence="1 2" key="2">
    <citation type="submission" date="2018-11" db="EMBL/GenBank/DDBJ databases">
        <authorList>
            <consortium name="Pathogen Informatics"/>
        </authorList>
    </citation>
    <scope>NUCLEOTIDE SEQUENCE [LARGE SCALE GENOMIC DNA]</scope>
</reference>
<sequence length="43" mass="5189">MELQCVPDLDEQMKQIDINIVNELDKVCALKFYYLLRNQTTLW</sequence>
<reference evidence="3" key="1">
    <citation type="submission" date="2016-06" db="UniProtKB">
        <authorList>
            <consortium name="WormBaseParasite"/>
        </authorList>
    </citation>
    <scope>IDENTIFICATION</scope>
</reference>
<evidence type="ECO:0000313" key="3">
    <source>
        <dbReference type="WBParaSite" id="GPUH_0002688201-mRNA-1"/>
    </source>
</evidence>
<dbReference type="WBParaSite" id="GPUH_0002688201-mRNA-1">
    <property type="protein sequence ID" value="GPUH_0002688201-mRNA-1"/>
    <property type="gene ID" value="GPUH_0002688201"/>
</dbReference>
<evidence type="ECO:0000313" key="1">
    <source>
        <dbReference type="EMBL" id="VDN49579.1"/>
    </source>
</evidence>
<protein>
    <submittedName>
        <fullName evidence="1 3">Uncharacterized protein</fullName>
    </submittedName>
</protein>
<accession>A0A183F0W1</accession>
<name>A0A183F0W1_9BILA</name>
<organism evidence="3">
    <name type="scientific">Gongylonema pulchrum</name>
    <dbReference type="NCBI Taxonomy" id="637853"/>
    <lineage>
        <taxon>Eukaryota</taxon>
        <taxon>Metazoa</taxon>
        <taxon>Ecdysozoa</taxon>
        <taxon>Nematoda</taxon>
        <taxon>Chromadorea</taxon>
        <taxon>Rhabditida</taxon>
        <taxon>Spirurina</taxon>
        <taxon>Spiruromorpha</taxon>
        <taxon>Spiruroidea</taxon>
        <taxon>Gongylonematidae</taxon>
        <taxon>Gongylonema</taxon>
    </lineage>
</organism>
<evidence type="ECO:0000313" key="2">
    <source>
        <dbReference type="Proteomes" id="UP000271098"/>
    </source>
</evidence>
<dbReference type="Proteomes" id="UP000271098">
    <property type="component" value="Unassembled WGS sequence"/>
</dbReference>